<comment type="similarity">
    <text evidence="2 6">Belongs to the multi antimicrobial extrusion (MATE) (TC 2.A.66.1) family.</text>
</comment>
<feature type="transmembrane region" description="Helical" evidence="6">
    <location>
        <begin position="249"/>
        <end position="268"/>
    </location>
</feature>
<evidence type="ECO:0000313" key="9">
    <source>
        <dbReference type="Proteomes" id="UP000634136"/>
    </source>
</evidence>
<comment type="subcellular location">
    <subcellularLocation>
        <location evidence="1">Membrane</location>
        <topology evidence="1">Multi-pass membrane protein</topology>
    </subcellularLocation>
</comment>
<keyword evidence="5 6" id="KW-0472">Membrane</keyword>
<evidence type="ECO:0000313" key="8">
    <source>
        <dbReference type="EMBL" id="KAF7819964.1"/>
    </source>
</evidence>
<keyword evidence="3 6" id="KW-0812">Transmembrane</keyword>
<feature type="transmembrane region" description="Helical" evidence="6">
    <location>
        <begin position="186"/>
        <end position="210"/>
    </location>
</feature>
<dbReference type="OrthoDB" id="2126698at2759"/>
<proteinExistence type="inferred from homology"/>
<dbReference type="GO" id="GO:0016020">
    <property type="term" value="C:membrane"/>
    <property type="evidence" value="ECO:0007669"/>
    <property type="project" value="UniProtKB-SubCell"/>
</dbReference>
<feature type="transmembrane region" description="Helical" evidence="6">
    <location>
        <begin position="76"/>
        <end position="96"/>
    </location>
</feature>
<dbReference type="AlphaFoldDB" id="A0A834WK89"/>
<dbReference type="GO" id="GO:0015297">
    <property type="term" value="F:antiporter activity"/>
    <property type="evidence" value="ECO:0007669"/>
    <property type="project" value="InterPro"/>
</dbReference>
<feature type="transmembrane region" description="Helical" evidence="6">
    <location>
        <begin position="443"/>
        <end position="466"/>
    </location>
</feature>
<feature type="transmembrane region" description="Helical" evidence="6">
    <location>
        <begin position="217"/>
        <end position="237"/>
    </location>
</feature>
<feature type="transmembrane region" description="Helical" evidence="6">
    <location>
        <begin position="418"/>
        <end position="436"/>
    </location>
</feature>
<feature type="transmembrane region" description="Helical" evidence="6">
    <location>
        <begin position="383"/>
        <end position="406"/>
    </location>
</feature>
<dbReference type="EMBL" id="JAAIUW010000008">
    <property type="protein sequence ID" value="KAF7819964.1"/>
    <property type="molecule type" value="Genomic_DNA"/>
</dbReference>
<gene>
    <name evidence="8" type="ORF">G2W53_025419</name>
</gene>
<evidence type="ECO:0000256" key="6">
    <source>
        <dbReference type="RuleBase" id="RU004914"/>
    </source>
</evidence>
<keyword evidence="4 6" id="KW-1133">Transmembrane helix</keyword>
<organism evidence="8 9">
    <name type="scientific">Senna tora</name>
    <dbReference type="NCBI Taxonomy" id="362788"/>
    <lineage>
        <taxon>Eukaryota</taxon>
        <taxon>Viridiplantae</taxon>
        <taxon>Streptophyta</taxon>
        <taxon>Embryophyta</taxon>
        <taxon>Tracheophyta</taxon>
        <taxon>Spermatophyta</taxon>
        <taxon>Magnoliopsida</taxon>
        <taxon>eudicotyledons</taxon>
        <taxon>Gunneridae</taxon>
        <taxon>Pentapetalae</taxon>
        <taxon>rosids</taxon>
        <taxon>fabids</taxon>
        <taxon>Fabales</taxon>
        <taxon>Fabaceae</taxon>
        <taxon>Caesalpinioideae</taxon>
        <taxon>Cassia clade</taxon>
        <taxon>Senna</taxon>
    </lineage>
</organism>
<name>A0A834WK89_9FABA</name>
<dbReference type="InterPro" id="IPR045069">
    <property type="entry name" value="MATE_euk"/>
</dbReference>
<dbReference type="GO" id="GO:0042910">
    <property type="term" value="F:xenobiotic transmembrane transporter activity"/>
    <property type="evidence" value="ECO:0007669"/>
    <property type="project" value="InterPro"/>
</dbReference>
<dbReference type="GO" id="GO:1990961">
    <property type="term" value="P:xenobiotic detoxification by transmembrane export across the plasma membrane"/>
    <property type="evidence" value="ECO:0007669"/>
    <property type="project" value="InterPro"/>
</dbReference>
<dbReference type="CDD" id="cd13132">
    <property type="entry name" value="MATE_eukaryotic"/>
    <property type="match status" value="1"/>
</dbReference>
<feature type="transmembrane region" description="Helical" evidence="6">
    <location>
        <begin position="116"/>
        <end position="140"/>
    </location>
</feature>
<evidence type="ECO:0000256" key="3">
    <source>
        <dbReference type="ARBA" id="ARBA00022692"/>
    </source>
</evidence>
<dbReference type="NCBIfam" id="TIGR00797">
    <property type="entry name" value="matE"/>
    <property type="match status" value="1"/>
</dbReference>
<feature type="transmembrane region" description="Helical" evidence="6">
    <location>
        <begin position="280"/>
        <end position="301"/>
    </location>
</feature>
<reference evidence="8" key="1">
    <citation type="submission" date="2020-09" db="EMBL/GenBank/DDBJ databases">
        <title>Genome-Enabled Discovery of Anthraquinone Biosynthesis in Senna tora.</title>
        <authorList>
            <person name="Kang S.-H."/>
            <person name="Pandey R.P."/>
            <person name="Lee C.-M."/>
            <person name="Sim J.-S."/>
            <person name="Jeong J.-T."/>
            <person name="Choi B.-S."/>
            <person name="Jung M."/>
            <person name="Ginzburg D."/>
            <person name="Zhao K."/>
            <person name="Won S.Y."/>
            <person name="Oh T.-J."/>
            <person name="Yu Y."/>
            <person name="Kim N.-H."/>
            <person name="Lee O.R."/>
            <person name="Lee T.-H."/>
            <person name="Bashyal P."/>
            <person name="Kim T.-S."/>
            <person name="Lee W.-H."/>
            <person name="Kawkins C."/>
            <person name="Kim C.-K."/>
            <person name="Kim J.S."/>
            <person name="Ahn B.O."/>
            <person name="Rhee S.Y."/>
            <person name="Sohng J.K."/>
        </authorList>
    </citation>
    <scope>NUCLEOTIDE SEQUENCE</scope>
    <source>
        <tissue evidence="8">Leaf</tissue>
    </source>
</reference>
<evidence type="ECO:0000256" key="4">
    <source>
        <dbReference type="ARBA" id="ARBA00022989"/>
    </source>
</evidence>
<protein>
    <recommendedName>
        <fullName evidence="6">Protein DETOXIFICATION</fullName>
    </recommendedName>
    <alternativeName>
        <fullName evidence="6">Multidrug and toxic compound extrusion protein</fullName>
    </alternativeName>
</protein>
<comment type="caution">
    <text evidence="8">The sequence shown here is derived from an EMBL/GenBank/DDBJ whole genome shotgun (WGS) entry which is preliminary data.</text>
</comment>
<feature type="transmembrane region" description="Helical" evidence="6">
    <location>
        <begin position="340"/>
        <end position="362"/>
    </location>
</feature>
<dbReference type="Proteomes" id="UP000634136">
    <property type="component" value="Unassembled WGS sequence"/>
</dbReference>
<dbReference type="Pfam" id="PF01554">
    <property type="entry name" value="MatE"/>
    <property type="match status" value="2"/>
</dbReference>
<dbReference type="PANTHER" id="PTHR11206">
    <property type="entry name" value="MULTIDRUG RESISTANCE PROTEIN"/>
    <property type="match status" value="1"/>
</dbReference>
<feature type="transmembrane region" description="Helical" evidence="6">
    <location>
        <begin position="42"/>
        <end position="64"/>
    </location>
</feature>
<dbReference type="InterPro" id="IPR002528">
    <property type="entry name" value="MATE_fam"/>
</dbReference>
<accession>A0A834WK89</accession>
<evidence type="ECO:0000256" key="7">
    <source>
        <dbReference type="SAM" id="MobiDB-lite"/>
    </source>
</evidence>
<keyword evidence="9" id="KW-1185">Reference proteome</keyword>
<feature type="region of interest" description="Disordered" evidence="7">
    <location>
        <begin position="1"/>
        <end position="28"/>
    </location>
</feature>
<feature type="transmembrane region" description="Helical" evidence="6">
    <location>
        <begin position="152"/>
        <end position="174"/>
    </location>
</feature>
<evidence type="ECO:0000256" key="2">
    <source>
        <dbReference type="ARBA" id="ARBA00010199"/>
    </source>
</evidence>
<sequence>MGEEEEAPLQTNCVKEEEDMSSSSRSDKSSMFWEEMKRVSRMAAPMVAITVCQYILQVVSMMMVGHIHGNNLSFSAVAIATSFAEATGFGVLQAMASALETLCGQNYGAEEYSKLGNYTCCAIITLMLVCVPISVVWIFIDRILLLFGQDPLICEAARIYCIYLIPALFGYAVLQSLVRYLQTQSMMFPMVLCSSVVLCLHIVLCWILVFRLGLGHVGAALAIGISYWINVIGLGLYAYYSSACEKTRIVFSTKALLCIGEFLQYALLDSCFALNGGPLIYSYYLLGIYLTHMLKLVFYLYGGLNTTTLHYFIPYAVGAVASTRVSNEVGAGNPKRAENVVGVVLVLAIADSLVFCTSLLFGGRILGYAYSNDKQVIQYVAQMVPLLCLSVIADSLVGILSGISIGGGYQRMGAYVNLGAYYVVGGPMAAFLGFRVHFGAKGLWLGMLIASILQVIILITLVTALMDFGPNTCFLNSRSAGLCQLF</sequence>
<evidence type="ECO:0000256" key="1">
    <source>
        <dbReference type="ARBA" id="ARBA00004141"/>
    </source>
</evidence>
<evidence type="ECO:0000256" key="5">
    <source>
        <dbReference type="ARBA" id="ARBA00023136"/>
    </source>
</evidence>